<dbReference type="EMBL" id="JAUSTO010000005">
    <property type="protein sequence ID" value="MDQ0152407.1"/>
    <property type="molecule type" value="Genomic_DNA"/>
</dbReference>
<comment type="caution">
    <text evidence="2">The sequence shown here is derived from an EMBL/GenBank/DDBJ whole genome shotgun (WGS) entry which is preliminary data.</text>
</comment>
<keyword evidence="1" id="KW-0472">Membrane</keyword>
<dbReference type="RefSeq" id="WP_106612501.1">
    <property type="nucleotide sequence ID" value="NZ_JAUSTO010000005.1"/>
</dbReference>
<proteinExistence type="predicted"/>
<evidence type="ECO:0000313" key="3">
    <source>
        <dbReference type="Proteomes" id="UP001241537"/>
    </source>
</evidence>
<feature type="transmembrane region" description="Helical" evidence="1">
    <location>
        <begin position="35"/>
        <end position="56"/>
    </location>
</feature>
<dbReference type="Proteomes" id="UP001241537">
    <property type="component" value="Unassembled WGS sequence"/>
</dbReference>
<keyword evidence="1" id="KW-0812">Transmembrane</keyword>
<reference evidence="2" key="1">
    <citation type="submission" date="2023-07" db="EMBL/GenBank/DDBJ databases">
        <title>Genomic Encyclopedia of Type Strains, Phase IV (KMG-IV): sequencing the most valuable type-strain genomes for metagenomic binning, comparative biology and taxonomic classification.</title>
        <authorList>
            <person name="Goeker M."/>
        </authorList>
    </citation>
    <scope>NUCLEOTIDE SEQUENCE</scope>
    <source>
        <strain evidence="2">DSM 19659</strain>
    </source>
</reference>
<organism evidence="2 3">
    <name type="scientific">Moryella indoligenes</name>
    <dbReference type="NCBI Taxonomy" id="371674"/>
    <lineage>
        <taxon>Bacteria</taxon>
        <taxon>Bacillati</taxon>
        <taxon>Bacillota</taxon>
        <taxon>Clostridia</taxon>
        <taxon>Lachnospirales</taxon>
        <taxon>Lachnospiraceae</taxon>
        <taxon>Moryella</taxon>
    </lineage>
</organism>
<dbReference type="AlphaFoldDB" id="A0AAE3VA89"/>
<accession>A0AAE3VA89</accession>
<gene>
    <name evidence="2" type="ORF">J2S20_001096</name>
</gene>
<protein>
    <submittedName>
        <fullName evidence="2">Uncharacterized protein</fullName>
    </submittedName>
</protein>
<sequence length="104" mass="11261">MKVLCVLGFVLLLMLKIVLLPVRALLGLLGLSLEFVGAIVCNIAGLFGTIFLFIVVISRLCGDVTNAVFLEGFIFAVLVAVIPRALYYVGRRLILGLQALLSRI</sequence>
<evidence type="ECO:0000313" key="2">
    <source>
        <dbReference type="EMBL" id="MDQ0152407.1"/>
    </source>
</evidence>
<evidence type="ECO:0000256" key="1">
    <source>
        <dbReference type="SAM" id="Phobius"/>
    </source>
</evidence>
<name>A0AAE3VA89_9FIRM</name>
<feature type="transmembrane region" description="Helical" evidence="1">
    <location>
        <begin position="68"/>
        <end position="87"/>
    </location>
</feature>
<keyword evidence="1" id="KW-1133">Transmembrane helix</keyword>
<keyword evidence="3" id="KW-1185">Reference proteome</keyword>